<dbReference type="PANTHER" id="PTHR40065">
    <property type="entry name" value="RNA-BINDING PROTEIN YHBY"/>
    <property type="match status" value="1"/>
</dbReference>
<organism evidence="4 5">
    <name type="scientific">Malonomonas rubra DSM 5091</name>
    <dbReference type="NCBI Taxonomy" id="1122189"/>
    <lineage>
        <taxon>Bacteria</taxon>
        <taxon>Pseudomonadati</taxon>
        <taxon>Thermodesulfobacteriota</taxon>
        <taxon>Desulfuromonadia</taxon>
        <taxon>Desulfuromonadales</taxon>
        <taxon>Geopsychrobacteraceae</taxon>
        <taxon>Malonomonas</taxon>
    </lineage>
</organism>
<dbReference type="Gene3D" id="3.30.110.60">
    <property type="entry name" value="YhbY-like"/>
    <property type="match status" value="1"/>
</dbReference>
<dbReference type="InterPro" id="IPR035920">
    <property type="entry name" value="YhbY-like_sf"/>
</dbReference>
<dbReference type="AlphaFoldDB" id="A0A1M6NBJ8"/>
<dbReference type="InterPro" id="IPR001890">
    <property type="entry name" value="RNA-binding_CRM"/>
</dbReference>
<evidence type="ECO:0000256" key="1">
    <source>
        <dbReference type="ARBA" id="ARBA00022884"/>
    </source>
</evidence>
<dbReference type="Proteomes" id="UP000184171">
    <property type="component" value="Unassembled WGS sequence"/>
</dbReference>
<dbReference type="Pfam" id="PF01985">
    <property type="entry name" value="CRS1_YhbY"/>
    <property type="match status" value="1"/>
</dbReference>
<dbReference type="NCBIfam" id="TIGR00253">
    <property type="entry name" value="RNA_bind_YhbY"/>
    <property type="match status" value="1"/>
</dbReference>
<dbReference type="InterPro" id="IPR051925">
    <property type="entry name" value="RNA-binding_domain"/>
</dbReference>
<dbReference type="OrthoDB" id="9797519at2"/>
<dbReference type="GO" id="GO:0003723">
    <property type="term" value="F:RNA binding"/>
    <property type="evidence" value="ECO:0007669"/>
    <property type="project" value="UniProtKB-UniRule"/>
</dbReference>
<keyword evidence="5" id="KW-1185">Reference proteome</keyword>
<proteinExistence type="predicted"/>
<dbReference type="PROSITE" id="PS51295">
    <property type="entry name" value="CRM"/>
    <property type="match status" value="1"/>
</dbReference>
<reference evidence="4 5" key="1">
    <citation type="submission" date="2016-11" db="EMBL/GenBank/DDBJ databases">
        <authorList>
            <person name="Jaros S."/>
            <person name="Januszkiewicz K."/>
            <person name="Wedrychowicz H."/>
        </authorList>
    </citation>
    <scope>NUCLEOTIDE SEQUENCE [LARGE SCALE GENOMIC DNA]</scope>
    <source>
        <strain evidence="4 5">DSM 5091</strain>
    </source>
</reference>
<feature type="domain" description="CRM" evidence="3">
    <location>
        <begin position="1"/>
        <end position="97"/>
    </location>
</feature>
<dbReference type="STRING" id="1122189.SAMN02745165_03568"/>
<evidence type="ECO:0000313" key="4">
    <source>
        <dbReference type="EMBL" id="SHJ93085.1"/>
    </source>
</evidence>
<evidence type="ECO:0000259" key="3">
    <source>
        <dbReference type="PROSITE" id="PS51295"/>
    </source>
</evidence>
<dbReference type="SUPFAM" id="SSF75471">
    <property type="entry name" value="YhbY-like"/>
    <property type="match status" value="1"/>
</dbReference>
<protein>
    <submittedName>
        <fullName evidence="4">RNA-binding protein</fullName>
    </submittedName>
</protein>
<accession>A0A1M6NBJ8</accession>
<evidence type="ECO:0000313" key="5">
    <source>
        <dbReference type="Proteomes" id="UP000184171"/>
    </source>
</evidence>
<dbReference type="RefSeq" id="WP_072910081.1">
    <property type="nucleotide sequence ID" value="NZ_FQZT01000026.1"/>
</dbReference>
<dbReference type="PANTHER" id="PTHR40065:SF3">
    <property type="entry name" value="RNA-BINDING PROTEIN YHBY"/>
    <property type="match status" value="1"/>
</dbReference>
<dbReference type="SMART" id="SM01103">
    <property type="entry name" value="CRS1_YhbY"/>
    <property type="match status" value="1"/>
</dbReference>
<name>A0A1M6NBJ8_MALRU</name>
<sequence>MQLTGKQNRYLRGLGHQLKPVVFVGKEEINDAVIAATEEALETHELIKVKLQEGCMSDRKEIAAELSQATGAAVAQILGRTMLLYRPSKEQKINLPKS</sequence>
<gene>
    <name evidence="4" type="ORF">SAMN02745165_03568</name>
</gene>
<keyword evidence="1 2" id="KW-0694">RNA-binding</keyword>
<dbReference type="InterPro" id="IPR017924">
    <property type="entry name" value="RNA-binding_YhbY"/>
</dbReference>
<dbReference type="EMBL" id="FQZT01000026">
    <property type="protein sequence ID" value="SHJ93085.1"/>
    <property type="molecule type" value="Genomic_DNA"/>
</dbReference>
<evidence type="ECO:0000256" key="2">
    <source>
        <dbReference type="PROSITE-ProRule" id="PRU00626"/>
    </source>
</evidence>